<gene>
    <name evidence="2" type="ORF">A8C75_12690</name>
</gene>
<dbReference type="AlphaFoldDB" id="A0A1A9F0G8"/>
<dbReference type="InterPro" id="IPR000073">
    <property type="entry name" value="AB_hydrolase_1"/>
</dbReference>
<dbReference type="SUPFAM" id="SSF53474">
    <property type="entry name" value="alpha/beta-Hydrolases"/>
    <property type="match status" value="1"/>
</dbReference>
<dbReference type="Proteomes" id="UP000078070">
    <property type="component" value="Chromosome"/>
</dbReference>
<evidence type="ECO:0000313" key="3">
    <source>
        <dbReference type="Proteomes" id="UP000078070"/>
    </source>
</evidence>
<dbReference type="KEGG" id="mars:A8C75_12690"/>
<keyword evidence="3" id="KW-1185">Reference proteome</keyword>
<dbReference type="Gene3D" id="3.40.50.1820">
    <property type="entry name" value="alpha/beta hydrolase"/>
    <property type="match status" value="1"/>
</dbReference>
<dbReference type="RefSeq" id="WP_067382862.1">
    <property type="nucleotide sequence ID" value="NZ_CP015839.1"/>
</dbReference>
<organism evidence="2 3">
    <name type="scientific">Marinobacterium aestuarii</name>
    <dbReference type="NCBI Taxonomy" id="1821621"/>
    <lineage>
        <taxon>Bacteria</taxon>
        <taxon>Pseudomonadati</taxon>
        <taxon>Pseudomonadota</taxon>
        <taxon>Gammaproteobacteria</taxon>
        <taxon>Oceanospirillales</taxon>
        <taxon>Oceanospirillaceae</taxon>
        <taxon>Marinobacterium</taxon>
    </lineage>
</organism>
<feature type="domain" description="AB hydrolase-1" evidence="1">
    <location>
        <begin position="54"/>
        <end position="293"/>
    </location>
</feature>
<sequence>MIGLLAIVCVFVLLALVTLWGKSRTQAQFPPQGSFLEVDGLRLHYRDAGSGAGPVLVLIHGASSNLRDFSASIFDPLSENHRVIAIDRPGHGYSERPDGAWPDPGRQAALVHGLLQQLEIKDPILVGHSWSGSLVLAYLLAFPADAAGAVLLAGATHPWAGGVAWYNDLAGVPLLGELFARTLVYPLGSQTLESAVASVFAPNPVPAHYSQSTGVGLSLRPGVFLANAEDARGLSQFLARQSRHYGDIRRPLLLLTGEDDAIVPAWNHSARLARQAPNTEQVTFAATGHALHHAHGARVVALIEDFSRRQRERPRLADSKAADNAATLIAAPKATLGAD</sequence>
<dbReference type="PANTHER" id="PTHR43798">
    <property type="entry name" value="MONOACYLGLYCEROL LIPASE"/>
    <property type="match status" value="1"/>
</dbReference>
<proteinExistence type="predicted"/>
<evidence type="ECO:0000259" key="1">
    <source>
        <dbReference type="Pfam" id="PF00561"/>
    </source>
</evidence>
<dbReference type="PRINTS" id="PR00111">
    <property type="entry name" value="ABHYDROLASE"/>
</dbReference>
<name>A0A1A9F0G8_9GAMM</name>
<dbReference type="PANTHER" id="PTHR43798:SF33">
    <property type="entry name" value="HYDROLASE, PUTATIVE (AFU_ORTHOLOGUE AFUA_2G14860)-RELATED"/>
    <property type="match status" value="1"/>
</dbReference>
<protein>
    <recommendedName>
        <fullName evidence="1">AB hydrolase-1 domain-containing protein</fullName>
    </recommendedName>
</protein>
<reference evidence="2 3" key="2">
    <citation type="journal article" date="2018" name="Int. J. Syst. Evol. Microbiol.">
        <title>Marinobacterium aestuarii sp. nov., a benzene-degrading marine bacterium isolated from estuary sediment.</title>
        <authorList>
            <person name="Bae S.S."/>
            <person name="Jung J."/>
            <person name="Chung D."/>
            <person name="Baek K."/>
        </authorList>
    </citation>
    <scope>NUCLEOTIDE SEQUENCE [LARGE SCALE GENOMIC DNA]</scope>
    <source>
        <strain evidence="2 3">ST58-10</strain>
    </source>
</reference>
<dbReference type="GO" id="GO:0016020">
    <property type="term" value="C:membrane"/>
    <property type="evidence" value="ECO:0007669"/>
    <property type="project" value="TreeGrafter"/>
</dbReference>
<dbReference type="Pfam" id="PF00561">
    <property type="entry name" value="Abhydrolase_1"/>
    <property type="match status" value="1"/>
</dbReference>
<dbReference type="InterPro" id="IPR029058">
    <property type="entry name" value="AB_hydrolase_fold"/>
</dbReference>
<dbReference type="STRING" id="1821621.A8C75_12690"/>
<dbReference type="OrthoDB" id="9780744at2"/>
<dbReference type="EMBL" id="CP015839">
    <property type="protein sequence ID" value="ANG63243.1"/>
    <property type="molecule type" value="Genomic_DNA"/>
</dbReference>
<evidence type="ECO:0000313" key="2">
    <source>
        <dbReference type="EMBL" id="ANG63243.1"/>
    </source>
</evidence>
<accession>A0A1A9F0G8</accession>
<reference evidence="3" key="1">
    <citation type="submission" date="2016-05" db="EMBL/GenBank/DDBJ databases">
        <authorList>
            <person name="Baek K."/>
            <person name="Yang S.-J."/>
        </authorList>
    </citation>
    <scope>NUCLEOTIDE SEQUENCE [LARGE SCALE GENOMIC DNA]</scope>
    <source>
        <strain evidence="3">ST58-10</strain>
    </source>
</reference>
<dbReference type="InterPro" id="IPR050266">
    <property type="entry name" value="AB_hydrolase_sf"/>
</dbReference>